<evidence type="ECO:0000256" key="6">
    <source>
        <dbReference type="ARBA" id="ARBA00023242"/>
    </source>
</evidence>
<comment type="subcellular location">
    <subcellularLocation>
        <location evidence="2">Cytoplasm</location>
    </subcellularLocation>
    <subcellularLocation>
        <location evidence="1">Nucleus</location>
    </subcellularLocation>
</comment>
<evidence type="ECO:0000313" key="9">
    <source>
        <dbReference type="EMBL" id="GAV74375.1"/>
    </source>
</evidence>
<dbReference type="GO" id="GO:0006629">
    <property type="term" value="P:lipid metabolic process"/>
    <property type="evidence" value="ECO:0007669"/>
    <property type="project" value="InterPro"/>
</dbReference>
<dbReference type="OrthoDB" id="426718at2759"/>
<reference evidence="10" key="1">
    <citation type="submission" date="2016-04" db="EMBL/GenBank/DDBJ databases">
        <title>Cephalotus genome sequencing.</title>
        <authorList>
            <person name="Fukushima K."/>
            <person name="Hasebe M."/>
            <person name="Fang X."/>
        </authorList>
    </citation>
    <scope>NUCLEOTIDE SEQUENCE [LARGE SCALE GENOMIC DNA]</scope>
    <source>
        <strain evidence="10">cv. St1</strain>
    </source>
</reference>
<dbReference type="SUPFAM" id="SSF53474">
    <property type="entry name" value="alpha/beta-Hydrolases"/>
    <property type="match status" value="1"/>
</dbReference>
<dbReference type="InterPro" id="IPR029058">
    <property type="entry name" value="AB_hydrolase_fold"/>
</dbReference>
<dbReference type="GO" id="GO:0006952">
    <property type="term" value="P:defense response"/>
    <property type="evidence" value="ECO:0007669"/>
    <property type="project" value="UniProtKB-KW"/>
</dbReference>
<evidence type="ECO:0000256" key="1">
    <source>
        <dbReference type="ARBA" id="ARBA00004123"/>
    </source>
</evidence>
<dbReference type="EMBL" id="BDDD01001229">
    <property type="protein sequence ID" value="GAV74375.1"/>
    <property type="molecule type" value="Genomic_DNA"/>
</dbReference>
<dbReference type="Pfam" id="PF01764">
    <property type="entry name" value="Lipase_3"/>
    <property type="match status" value="1"/>
</dbReference>
<dbReference type="InParanoid" id="A0A1Q3C2E8"/>
<dbReference type="PANTHER" id="PTHR47090:SF2">
    <property type="entry name" value="PROTEIN EDS1-RELATED"/>
    <property type="match status" value="1"/>
</dbReference>
<evidence type="ECO:0000259" key="8">
    <source>
        <dbReference type="Pfam" id="PF18117"/>
    </source>
</evidence>
<dbReference type="InterPro" id="IPR044214">
    <property type="entry name" value="EDS1-like"/>
</dbReference>
<accession>A0A1Q3C2E8</accession>
<dbReference type="GO" id="GO:0005634">
    <property type="term" value="C:nucleus"/>
    <property type="evidence" value="ECO:0007669"/>
    <property type="project" value="UniProtKB-SubCell"/>
</dbReference>
<dbReference type="Proteomes" id="UP000187406">
    <property type="component" value="Unassembled WGS sequence"/>
</dbReference>
<protein>
    <submittedName>
        <fullName evidence="9">Lipase_3 domain-containing protein</fullName>
    </submittedName>
</protein>
<dbReference type="Gene3D" id="3.40.50.1820">
    <property type="entry name" value="alpha/beta hydrolase"/>
    <property type="match status" value="1"/>
</dbReference>
<name>A0A1Q3C2E8_CEPFO</name>
<dbReference type="Pfam" id="PF18117">
    <property type="entry name" value="EDS1_EP"/>
    <property type="match status" value="1"/>
</dbReference>
<dbReference type="InterPro" id="IPR002921">
    <property type="entry name" value="Fungal_lipase-type"/>
</dbReference>
<keyword evidence="5" id="KW-0611">Plant defense</keyword>
<keyword evidence="4" id="KW-0378">Hydrolase</keyword>
<sequence>MATMSLGESIEVKAELIKKTCSMAMKPHKTPFLVDKSRSDVVFSFPGSWSPNDWFSHGPFGEIKIDRKLFPSLRSIGNDDEAIGRDEVAKVNKAFMDKFLAISKSLKSEVEKAVSERKQIVFTGHSSGGPIAILATVWFLENYLKPDPKKQEPLCVTYGSPLVGDRVFNHALRRENWSRFFIHFVVRYDIVPRILLASPVEKQLQEIFYLLKQRTTVRYQSNETASAFYVNVMRNESSVASHAACHLKGNTNQLLETLSSFIELSPYRPFGTYVFCTENDKLVVIRNPDAVLQVLFYSSQLNSEAEVQEVARKSLTQHMDYQTKLPRCLETQNVAYLDRLEDLPLSTDNIQSVPTSMILNELGLGVRARLCLRAAGEVEKQKFSNQKKIDSKKLEIEKGIQELERYKTMCMVHKVGYYDAFKISKDTKDFEANVCRLQLAGIWDEIIEMVKRYELPDGFEGRKEWIELGTRYRHLVEPLDIANYYRHSKNEDTGPYMATGRPKRYKFTQRCLEHELRMPTGSRSESCFWAKVEELIRTLKQKTFEDVKDDILNLESEVEKWIRSKELDRYVLLEESTFIKWWKKLPDQHKSGSCIS</sequence>
<evidence type="ECO:0000256" key="5">
    <source>
        <dbReference type="ARBA" id="ARBA00022821"/>
    </source>
</evidence>
<dbReference type="FunCoup" id="A0A1Q3C2E8">
    <property type="interactions" value="643"/>
</dbReference>
<keyword evidence="3" id="KW-0963">Cytoplasm</keyword>
<dbReference type="GO" id="GO:0005737">
    <property type="term" value="C:cytoplasm"/>
    <property type="evidence" value="ECO:0007669"/>
    <property type="project" value="UniProtKB-SubCell"/>
</dbReference>
<proteinExistence type="predicted"/>
<keyword evidence="10" id="KW-1185">Reference proteome</keyword>
<keyword evidence="6" id="KW-0539">Nucleus</keyword>
<feature type="domain" description="Fungal lipase-type" evidence="7">
    <location>
        <begin position="47"/>
        <end position="195"/>
    </location>
</feature>
<evidence type="ECO:0000259" key="7">
    <source>
        <dbReference type="Pfam" id="PF01764"/>
    </source>
</evidence>
<feature type="domain" description="EDS1 EP" evidence="8">
    <location>
        <begin position="402"/>
        <end position="593"/>
    </location>
</feature>
<evidence type="ECO:0000313" key="10">
    <source>
        <dbReference type="Proteomes" id="UP000187406"/>
    </source>
</evidence>
<comment type="caution">
    <text evidence="9">The sequence shown here is derived from an EMBL/GenBank/DDBJ whole genome shotgun (WGS) entry which is preliminary data.</text>
</comment>
<dbReference type="STRING" id="3775.A0A1Q3C2E8"/>
<evidence type="ECO:0000256" key="4">
    <source>
        <dbReference type="ARBA" id="ARBA00022801"/>
    </source>
</evidence>
<dbReference type="AlphaFoldDB" id="A0A1Q3C2E8"/>
<dbReference type="GO" id="GO:0016787">
    <property type="term" value="F:hydrolase activity"/>
    <property type="evidence" value="ECO:0007669"/>
    <property type="project" value="UniProtKB-KW"/>
</dbReference>
<dbReference type="PANTHER" id="PTHR47090">
    <property type="entry name" value="PROTEIN EDS1-RELATED"/>
    <property type="match status" value="1"/>
</dbReference>
<dbReference type="InterPro" id="IPR041266">
    <property type="entry name" value="EDS1_EP"/>
</dbReference>
<dbReference type="ESTHER" id="cepfo-a0a1q3c2e8">
    <property type="family name" value="Plant_lipase_EDS1-like"/>
</dbReference>
<dbReference type="CDD" id="cd00519">
    <property type="entry name" value="Lipase_3"/>
    <property type="match status" value="1"/>
</dbReference>
<evidence type="ECO:0000256" key="3">
    <source>
        <dbReference type="ARBA" id="ARBA00022490"/>
    </source>
</evidence>
<organism evidence="9 10">
    <name type="scientific">Cephalotus follicularis</name>
    <name type="common">Albany pitcher plant</name>
    <dbReference type="NCBI Taxonomy" id="3775"/>
    <lineage>
        <taxon>Eukaryota</taxon>
        <taxon>Viridiplantae</taxon>
        <taxon>Streptophyta</taxon>
        <taxon>Embryophyta</taxon>
        <taxon>Tracheophyta</taxon>
        <taxon>Spermatophyta</taxon>
        <taxon>Magnoliopsida</taxon>
        <taxon>eudicotyledons</taxon>
        <taxon>Gunneridae</taxon>
        <taxon>Pentapetalae</taxon>
        <taxon>rosids</taxon>
        <taxon>fabids</taxon>
        <taxon>Oxalidales</taxon>
        <taxon>Cephalotaceae</taxon>
        <taxon>Cephalotus</taxon>
    </lineage>
</organism>
<gene>
    <name evidence="9" type="ORF">CFOL_v3_17855</name>
</gene>
<evidence type="ECO:0000256" key="2">
    <source>
        <dbReference type="ARBA" id="ARBA00004496"/>
    </source>
</evidence>